<dbReference type="STRING" id="1306953.J121_777"/>
<name>A0A0L1KCJ0_9SPHN</name>
<keyword evidence="1" id="KW-0812">Transmembrane</keyword>
<evidence type="ECO:0000313" key="2">
    <source>
        <dbReference type="EMBL" id="KNH01641.1"/>
    </source>
</evidence>
<organism evidence="2 3">
    <name type="scientific">Qipengyuania citrea LAMA 915</name>
    <dbReference type="NCBI Taxonomy" id="1306953"/>
    <lineage>
        <taxon>Bacteria</taxon>
        <taxon>Pseudomonadati</taxon>
        <taxon>Pseudomonadota</taxon>
        <taxon>Alphaproteobacteria</taxon>
        <taxon>Sphingomonadales</taxon>
        <taxon>Erythrobacteraceae</taxon>
        <taxon>Qipengyuania</taxon>
    </lineage>
</organism>
<comment type="caution">
    <text evidence="2">The sequence shown here is derived from an EMBL/GenBank/DDBJ whole genome shotgun (WGS) entry which is preliminary data.</text>
</comment>
<reference evidence="2" key="1">
    <citation type="submission" date="2015-02" db="EMBL/GenBank/DDBJ databases">
        <authorList>
            <person name="Chooi Y.-H."/>
        </authorList>
    </citation>
    <scope>NUCLEOTIDE SEQUENCE [LARGE SCALE GENOMIC DNA]</scope>
    <source>
        <strain evidence="2">LAMA 915</strain>
    </source>
</reference>
<keyword evidence="1" id="KW-1133">Transmembrane helix</keyword>
<feature type="transmembrane region" description="Helical" evidence="1">
    <location>
        <begin position="63"/>
        <end position="81"/>
    </location>
</feature>
<sequence>MTPLLFAMVASFLAATGARDQILVARLAGSLGASPALLAVALASSALTAGIAAWFGAQLAQTMSVNAATMFVAIALLLASFECGWPNREKTPREPTRSLGAIAIVLFVRQLTDASRFLVAAFAVVFASWPLAGMGGALGGGAAVALGWMLGAQLDERLPLRGIRIALAIILFVLAAITGLSARGIIG</sequence>
<dbReference type="RefSeq" id="WP_228135285.1">
    <property type="nucleotide sequence ID" value="NZ_JYNE01000026.1"/>
</dbReference>
<proteinExistence type="predicted"/>
<evidence type="ECO:0000313" key="3">
    <source>
        <dbReference type="Proteomes" id="UP000037446"/>
    </source>
</evidence>
<gene>
    <name evidence="2" type="ORF">J121_777</name>
</gene>
<dbReference type="Proteomes" id="UP000037446">
    <property type="component" value="Unassembled WGS sequence"/>
</dbReference>
<accession>A0A0L1KCJ0</accession>
<evidence type="ECO:0000256" key="1">
    <source>
        <dbReference type="SAM" id="Phobius"/>
    </source>
</evidence>
<feature type="transmembrane region" description="Helical" evidence="1">
    <location>
        <begin position="117"/>
        <end position="150"/>
    </location>
</feature>
<keyword evidence="1" id="KW-0472">Membrane</keyword>
<dbReference type="PATRIC" id="fig|1306953.7.peg.789"/>
<dbReference type="EMBL" id="JYNE01000026">
    <property type="protein sequence ID" value="KNH01641.1"/>
    <property type="molecule type" value="Genomic_DNA"/>
</dbReference>
<protein>
    <submittedName>
        <fullName evidence="2">Uncharacterized protein</fullName>
    </submittedName>
</protein>
<dbReference type="GeneID" id="93686441"/>
<feature type="transmembrane region" description="Helical" evidence="1">
    <location>
        <begin position="162"/>
        <end position="186"/>
    </location>
</feature>
<dbReference type="AlphaFoldDB" id="A0A0L1KCJ0"/>